<evidence type="ECO:0000313" key="2">
    <source>
        <dbReference type="Proteomes" id="UP001157961"/>
    </source>
</evidence>
<proteinExistence type="predicted"/>
<accession>A0ABY1NBB6</accession>
<keyword evidence="2" id="KW-1185">Reference proteome</keyword>
<organism evidence="1 2">
    <name type="scientific">Shimia sagamensis</name>
    <dbReference type="NCBI Taxonomy" id="1566352"/>
    <lineage>
        <taxon>Bacteria</taxon>
        <taxon>Pseudomonadati</taxon>
        <taxon>Pseudomonadota</taxon>
        <taxon>Alphaproteobacteria</taxon>
        <taxon>Rhodobacterales</taxon>
        <taxon>Roseobacteraceae</taxon>
    </lineage>
</organism>
<reference evidence="1 2" key="1">
    <citation type="submission" date="2017-05" db="EMBL/GenBank/DDBJ databases">
        <authorList>
            <person name="Varghese N."/>
            <person name="Submissions S."/>
        </authorList>
    </citation>
    <scope>NUCLEOTIDE SEQUENCE [LARGE SCALE GENOMIC DNA]</scope>
    <source>
        <strain evidence="1 2">DSM 29734</strain>
    </source>
</reference>
<sequence length="198" mass="21372">MEISEVMAYSIEVRASEVMAQLRDTSLSTPIENEGHIVPGAYFSWDDRVKELDLQVTSKDGQLFELRAQISGKPQWNSFNVALEHGSTSVGDLIGVVADVSGADGLTFPLFIRTSRGESITDTPLTEKLVGSAKRSIQTVLHKVSHVDAVAGEEGYHTLVVALPSSSFDVTLHDLRLFVLPDGEGEIAKVPTLSSYAG</sequence>
<dbReference type="EMBL" id="FXTY01000001">
    <property type="protein sequence ID" value="SMP05508.1"/>
    <property type="molecule type" value="Genomic_DNA"/>
</dbReference>
<gene>
    <name evidence="1" type="ORF">SAMN06265373_101571</name>
</gene>
<comment type="caution">
    <text evidence="1">The sequence shown here is derived from an EMBL/GenBank/DDBJ whole genome shotgun (WGS) entry which is preliminary data.</text>
</comment>
<name>A0ABY1NBB6_9RHOB</name>
<protein>
    <submittedName>
        <fullName evidence="1">Uncharacterized protein</fullName>
    </submittedName>
</protein>
<dbReference type="Proteomes" id="UP001157961">
    <property type="component" value="Unassembled WGS sequence"/>
</dbReference>
<evidence type="ECO:0000313" key="1">
    <source>
        <dbReference type="EMBL" id="SMP05508.1"/>
    </source>
</evidence>